<dbReference type="Proteomes" id="UP000475037">
    <property type="component" value="Unassembled WGS sequence"/>
</dbReference>
<dbReference type="AlphaFoldDB" id="A0A6G1BGJ1"/>
<comment type="caution">
    <text evidence="1">The sequence shown here is derived from an EMBL/GenBank/DDBJ whole genome shotgun (WGS) entry which is preliminary data.</text>
</comment>
<name>A0A6G1BGJ1_CROCR</name>
<organism evidence="1 2">
    <name type="scientific">Crocuta crocuta</name>
    <name type="common">Spotted hyena</name>
    <dbReference type="NCBI Taxonomy" id="9678"/>
    <lineage>
        <taxon>Eukaryota</taxon>
        <taxon>Metazoa</taxon>
        <taxon>Chordata</taxon>
        <taxon>Craniata</taxon>
        <taxon>Vertebrata</taxon>
        <taxon>Euteleostomi</taxon>
        <taxon>Mammalia</taxon>
        <taxon>Eutheria</taxon>
        <taxon>Laurasiatheria</taxon>
        <taxon>Carnivora</taxon>
        <taxon>Feliformia</taxon>
        <taxon>Hyaenidae</taxon>
        <taxon>Crocuta</taxon>
    </lineage>
</organism>
<accession>A0A6G1BGJ1</accession>
<dbReference type="GO" id="GO:0035255">
    <property type="term" value="F:ionotropic glutamate receptor binding"/>
    <property type="evidence" value="ECO:0007669"/>
    <property type="project" value="TreeGrafter"/>
</dbReference>
<proteinExistence type="predicted"/>
<dbReference type="PANTHER" id="PTHR24135">
    <property type="entry name" value="SH3 AND MULTIPLE ANKYRIN REPEAT DOMAINS PROTEIN"/>
    <property type="match status" value="1"/>
</dbReference>
<feature type="non-terminal residue" evidence="1">
    <location>
        <position position="127"/>
    </location>
</feature>
<dbReference type="Gene3D" id="1.25.40.20">
    <property type="entry name" value="Ankyrin repeat-containing domain"/>
    <property type="match status" value="2"/>
</dbReference>
<feature type="non-terminal residue" evidence="1">
    <location>
        <position position="1"/>
    </location>
</feature>
<dbReference type="Pfam" id="PF12796">
    <property type="entry name" value="Ank_2"/>
    <property type="match status" value="1"/>
</dbReference>
<dbReference type="SUPFAM" id="SSF48403">
    <property type="entry name" value="Ankyrin repeat"/>
    <property type="match status" value="1"/>
</dbReference>
<dbReference type="PANTHER" id="PTHR24135:SF17">
    <property type="entry name" value="SH3 AND MULTIPLE ANKYRIN REPEAT DOMAINS PROTEIN 2"/>
    <property type="match status" value="1"/>
</dbReference>
<sequence length="127" mass="13722">EAPLTFAAQLDDSAEVIKALRNGGAHLDFRARDGMTALHKAARARNQVALKVLSGAHLPRGAPPACLISTLLELGASPDYKDSYGLTPLYHTAIVGGDPYCCELLLHEHAAVCCRDENGWHEIHQVR</sequence>
<keyword evidence="2" id="KW-1185">Reference proteome</keyword>
<evidence type="ECO:0000313" key="2">
    <source>
        <dbReference type="Proteomes" id="UP000475037"/>
    </source>
</evidence>
<dbReference type="GO" id="GO:0045211">
    <property type="term" value="C:postsynaptic membrane"/>
    <property type="evidence" value="ECO:0007669"/>
    <property type="project" value="TreeGrafter"/>
</dbReference>
<dbReference type="EMBL" id="VOAJ01000233">
    <property type="protein sequence ID" value="KAF0887445.1"/>
    <property type="molecule type" value="Genomic_DNA"/>
</dbReference>
<protein>
    <submittedName>
        <fullName evidence="1">SHAN3 protein</fullName>
    </submittedName>
</protein>
<dbReference type="GO" id="GO:0014069">
    <property type="term" value="C:postsynaptic density"/>
    <property type="evidence" value="ECO:0007669"/>
    <property type="project" value="TreeGrafter"/>
</dbReference>
<dbReference type="InterPro" id="IPR051569">
    <property type="entry name" value="SHANK"/>
</dbReference>
<gene>
    <name evidence="1" type="primary">Shank3</name>
    <name evidence="1" type="ORF">FOF47_R05096</name>
</gene>
<dbReference type="GO" id="GO:0043197">
    <property type="term" value="C:dendritic spine"/>
    <property type="evidence" value="ECO:0007669"/>
    <property type="project" value="TreeGrafter"/>
</dbReference>
<dbReference type="InterPro" id="IPR002110">
    <property type="entry name" value="Ankyrin_rpt"/>
</dbReference>
<dbReference type="InterPro" id="IPR036770">
    <property type="entry name" value="Ankyrin_rpt-contain_sf"/>
</dbReference>
<evidence type="ECO:0000313" key="1">
    <source>
        <dbReference type="EMBL" id="KAF0887445.1"/>
    </source>
</evidence>
<dbReference type="GO" id="GO:0030160">
    <property type="term" value="F:synaptic receptor adaptor activity"/>
    <property type="evidence" value="ECO:0007669"/>
    <property type="project" value="TreeGrafter"/>
</dbReference>
<reference evidence="1 2" key="1">
    <citation type="submission" date="2019-11" db="EMBL/GenBank/DDBJ databases">
        <authorList>
            <person name="Yang C."/>
            <person name="Li F."/>
        </authorList>
    </citation>
    <scope>NUCLEOTIDE SEQUENCE [LARGE SCALE GENOMIC DNA]</scope>
    <source>
        <strain evidence="1">KB4526</strain>
        <tissue evidence="1">Muscle</tissue>
    </source>
</reference>